<evidence type="ECO:0000256" key="3">
    <source>
        <dbReference type="SAM" id="Phobius"/>
    </source>
</evidence>
<evidence type="ECO:0000313" key="9">
    <source>
        <dbReference type="Proteomes" id="UP000216052"/>
    </source>
</evidence>
<comment type="similarity">
    <text evidence="1">Belongs to the membrane fusion protein (MFP) (TC 8.A.1) family.</text>
</comment>
<dbReference type="NCBIfam" id="TIGR01730">
    <property type="entry name" value="RND_mfp"/>
    <property type="match status" value="1"/>
</dbReference>
<evidence type="ECO:0000259" key="5">
    <source>
        <dbReference type="Pfam" id="PF25917"/>
    </source>
</evidence>
<name>A0ABZ3J5G5_SPOA4</name>
<evidence type="ECO:0000313" key="8">
    <source>
        <dbReference type="EMBL" id="XFO73368.1"/>
    </source>
</evidence>
<dbReference type="RefSeq" id="WP_093796723.1">
    <property type="nucleotide sequence ID" value="NZ_CP155571.1"/>
</dbReference>
<feature type="coiled-coil region" evidence="2">
    <location>
        <begin position="139"/>
        <end position="173"/>
    </location>
</feature>
<feature type="transmembrane region" description="Helical" evidence="3">
    <location>
        <begin position="15"/>
        <end position="34"/>
    </location>
</feature>
<keyword evidence="3" id="KW-1133">Transmembrane helix</keyword>
<evidence type="ECO:0000259" key="7">
    <source>
        <dbReference type="Pfam" id="PF25989"/>
    </source>
</evidence>
<dbReference type="InterPro" id="IPR058625">
    <property type="entry name" value="MdtA-like_BSH"/>
</dbReference>
<proteinExistence type="inferred from homology"/>
<keyword evidence="3" id="KW-0472">Membrane</keyword>
<dbReference type="Pfam" id="PF25917">
    <property type="entry name" value="BSH_RND"/>
    <property type="match status" value="1"/>
</dbReference>
<accession>A0ABZ3J5G5</accession>
<dbReference type="Gene3D" id="2.40.420.20">
    <property type="match status" value="1"/>
</dbReference>
<gene>
    <name evidence="8" type="primary">mdtA_4</name>
    <name evidence="8" type="ORF">SPACI_034540</name>
</gene>
<dbReference type="PANTHER" id="PTHR30469">
    <property type="entry name" value="MULTIDRUG RESISTANCE PROTEIN MDTA"/>
    <property type="match status" value="1"/>
</dbReference>
<evidence type="ECO:0000256" key="1">
    <source>
        <dbReference type="ARBA" id="ARBA00009477"/>
    </source>
</evidence>
<dbReference type="PANTHER" id="PTHR30469:SF15">
    <property type="entry name" value="HLYD FAMILY OF SECRETION PROTEINS"/>
    <property type="match status" value="1"/>
</dbReference>
<keyword evidence="3" id="KW-0812">Transmembrane</keyword>
<dbReference type="Gene3D" id="1.10.287.470">
    <property type="entry name" value="Helix hairpin bin"/>
    <property type="match status" value="1"/>
</dbReference>
<dbReference type="Gene3D" id="2.40.30.170">
    <property type="match status" value="1"/>
</dbReference>
<protein>
    <submittedName>
        <fullName evidence="8">Multidrug resistance protein MdtA</fullName>
    </submittedName>
</protein>
<evidence type="ECO:0000259" key="4">
    <source>
        <dbReference type="Pfam" id="PF25876"/>
    </source>
</evidence>
<dbReference type="InterPro" id="IPR006143">
    <property type="entry name" value="RND_pump_MFP"/>
</dbReference>
<dbReference type="InterPro" id="IPR058637">
    <property type="entry name" value="YknX-like_C"/>
</dbReference>
<dbReference type="SUPFAM" id="SSF111369">
    <property type="entry name" value="HlyD-like secretion proteins"/>
    <property type="match status" value="1"/>
</dbReference>
<dbReference type="Pfam" id="PF25876">
    <property type="entry name" value="HH_MFP_RND"/>
    <property type="match status" value="1"/>
</dbReference>
<evidence type="ECO:0000256" key="2">
    <source>
        <dbReference type="SAM" id="Coils"/>
    </source>
</evidence>
<keyword evidence="9" id="KW-1185">Reference proteome</keyword>
<dbReference type="Pfam" id="PF25989">
    <property type="entry name" value="YknX_C"/>
    <property type="match status" value="1"/>
</dbReference>
<dbReference type="InterPro" id="IPR058792">
    <property type="entry name" value="Beta-barrel_RND_2"/>
</dbReference>
<reference evidence="8" key="1">
    <citation type="submission" date="2024-05" db="EMBL/GenBank/DDBJ databases">
        <title>Isolation and characterization of Sporomusa carbonis sp. nov., a carboxydotrophic hydrogenogen in the genus of Sporomusa isolated from a charcoal burning pile.</title>
        <authorList>
            <person name="Boeer T."/>
            <person name="Rosenbaum F."/>
            <person name="Eysell L."/>
            <person name="Mueller V."/>
            <person name="Daniel R."/>
            <person name="Poehlein A."/>
        </authorList>
    </citation>
    <scope>NUCLEOTIDE SEQUENCE [LARGE SCALE GENOMIC DNA]</scope>
    <source>
        <strain evidence="8">DSM 3132</strain>
    </source>
</reference>
<sequence length="377" mass="41076">MQPFLWFSKVPRKKLYYALAAAAVLLCVGSIVIWKVHNQSHTVTQDISLVRTAVIGAANTTQGYTYSGEVRGRYESQLAFQVTGKIIKRNVQLGSTVSAGDVLMQIDPRDLRQTVNSTSAQVYSAESQLRLAESNLHRYQQLYAQNAISRAQLDQYENAYEVAQAGVRQASAQYAQDSNQLDYSLLYADKSGVISSISAEAGQVVSAGQTVLTIVQDGEREIEISVPENRIEELRKATQLTVSFWALPNIKTKGSVREIAPMADPTTRTYKVRISLLNPPPEIKLGMTAAVNVVSASGQKAEGTLIPLSAIYQTNDTSNVWIVTDNIIHLRAVQIGGFGNAKVQVLAGLNPGDTIVTAGVHKLREGQTVRIVDGDNQ</sequence>
<feature type="domain" description="Multidrug resistance protein MdtA-like alpha-helical hairpin" evidence="4">
    <location>
        <begin position="116"/>
        <end position="184"/>
    </location>
</feature>
<dbReference type="InterPro" id="IPR058624">
    <property type="entry name" value="MdtA-like_HH"/>
</dbReference>
<dbReference type="Gene3D" id="2.40.50.100">
    <property type="match status" value="1"/>
</dbReference>
<feature type="domain" description="YknX-like C-terminal permuted SH3-like" evidence="7">
    <location>
        <begin position="305"/>
        <end position="370"/>
    </location>
</feature>
<dbReference type="Pfam" id="PF25954">
    <property type="entry name" value="Beta-barrel_RND_2"/>
    <property type="match status" value="1"/>
</dbReference>
<feature type="domain" description="CusB-like beta-barrel" evidence="6">
    <location>
        <begin position="222"/>
        <end position="296"/>
    </location>
</feature>
<keyword evidence="2" id="KW-0175">Coiled coil</keyword>
<evidence type="ECO:0000259" key="6">
    <source>
        <dbReference type="Pfam" id="PF25954"/>
    </source>
</evidence>
<dbReference type="Proteomes" id="UP000216052">
    <property type="component" value="Chromosome"/>
</dbReference>
<feature type="domain" description="Multidrug resistance protein MdtA-like barrel-sandwich hybrid" evidence="5">
    <location>
        <begin position="80"/>
        <end position="215"/>
    </location>
</feature>
<dbReference type="EMBL" id="CP155571">
    <property type="protein sequence ID" value="XFO73368.1"/>
    <property type="molecule type" value="Genomic_DNA"/>
</dbReference>
<organism evidence="8 9">
    <name type="scientific">Sporomusa acidovorans (strain ATCC 49682 / DSM 3132 / Mol)</name>
    <dbReference type="NCBI Taxonomy" id="1123286"/>
    <lineage>
        <taxon>Bacteria</taxon>
        <taxon>Bacillati</taxon>
        <taxon>Bacillota</taxon>
        <taxon>Negativicutes</taxon>
        <taxon>Selenomonadales</taxon>
        <taxon>Sporomusaceae</taxon>
        <taxon>Sporomusa</taxon>
    </lineage>
</organism>